<dbReference type="Pfam" id="PF13561">
    <property type="entry name" value="adh_short_C2"/>
    <property type="match status" value="1"/>
</dbReference>
<dbReference type="EMBL" id="WWCR01000001">
    <property type="protein sequence ID" value="MYM71044.1"/>
    <property type="molecule type" value="Genomic_DNA"/>
</dbReference>
<dbReference type="GO" id="GO:0016491">
    <property type="term" value="F:oxidoreductase activity"/>
    <property type="evidence" value="ECO:0007669"/>
    <property type="project" value="UniProtKB-KW"/>
</dbReference>
<evidence type="ECO:0000313" key="4">
    <source>
        <dbReference type="Proteomes" id="UP000469734"/>
    </source>
</evidence>
<dbReference type="Gene3D" id="3.40.50.720">
    <property type="entry name" value="NAD(P)-binding Rossmann-like Domain"/>
    <property type="match status" value="1"/>
</dbReference>
<dbReference type="InterPro" id="IPR002347">
    <property type="entry name" value="SDR_fam"/>
</dbReference>
<dbReference type="CDD" id="cd05233">
    <property type="entry name" value="SDR_c"/>
    <property type="match status" value="1"/>
</dbReference>
<dbReference type="PANTHER" id="PTHR43639:SF1">
    <property type="entry name" value="SHORT-CHAIN DEHYDROGENASE_REDUCTASE FAMILY PROTEIN"/>
    <property type="match status" value="1"/>
</dbReference>
<evidence type="ECO:0000256" key="2">
    <source>
        <dbReference type="ARBA" id="ARBA00023002"/>
    </source>
</evidence>
<evidence type="ECO:0000256" key="1">
    <source>
        <dbReference type="ARBA" id="ARBA00006484"/>
    </source>
</evidence>
<sequence length="301" mass="32678">MTARRCRRRSWRRNIIAAIGDFRNCGLCLAGSEFSSYFGEQTLEKNYNTPREQAIYPSLAGKRVVVTGGGSGIGAGIVEAFARQGALVTFLDIAEKDSRALAASLAALPTPPAFVPCDLTDLQKVAQIFETIGPVDILVNNAANDDRHEIANVTPAYWENRMAVNLRHLYFCAQAVVPGMRAAGGGVILNFSSISWHLALPELTLYMTAKAGIEGMTRGMARDLGRDNIRVNSVIPGGVRTPRQEALWHTPDEEARMLAGQCLPRRVEIADVAALTLFLASDSAARCSGREYYVDAGWYGA</sequence>
<protein>
    <submittedName>
        <fullName evidence="3">SDR family oxidoreductase</fullName>
    </submittedName>
</protein>
<dbReference type="InterPro" id="IPR036291">
    <property type="entry name" value="NAD(P)-bd_dom_sf"/>
</dbReference>
<dbReference type="FunFam" id="3.40.50.720:FF:000084">
    <property type="entry name" value="Short-chain dehydrogenase reductase"/>
    <property type="match status" value="1"/>
</dbReference>
<gene>
    <name evidence="3" type="ORF">GTP56_02400</name>
</gene>
<dbReference type="PRINTS" id="PR00081">
    <property type="entry name" value="GDHRDH"/>
</dbReference>
<dbReference type="PRINTS" id="PR00080">
    <property type="entry name" value="SDRFAMILY"/>
</dbReference>
<evidence type="ECO:0000313" key="3">
    <source>
        <dbReference type="EMBL" id="MYM71044.1"/>
    </source>
</evidence>
<comment type="similarity">
    <text evidence="1">Belongs to the short-chain dehydrogenases/reductases (SDR) family.</text>
</comment>
<proteinExistence type="inferred from homology"/>
<dbReference type="Proteomes" id="UP000469734">
    <property type="component" value="Unassembled WGS sequence"/>
</dbReference>
<keyword evidence="2" id="KW-0560">Oxidoreductase</keyword>
<dbReference type="AlphaFoldDB" id="A0A7X4GXV3"/>
<reference evidence="3 4" key="1">
    <citation type="submission" date="2019-12" db="EMBL/GenBank/DDBJ databases">
        <title>Novel species isolated from a subtropical stream in China.</title>
        <authorList>
            <person name="Lu H."/>
        </authorList>
    </citation>
    <scope>NUCLEOTIDE SEQUENCE [LARGE SCALE GENOMIC DNA]</scope>
    <source>
        <strain evidence="3 4">FT134W</strain>
    </source>
</reference>
<organism evidence="3 4">
    <name type="scientific">Duganella margarita</name>
    <dbReference type="NCBI Taxonomy" id="2692170"/>
    <lineage>
        <taxon>Bacteria</taxon>
        <taxon>Pseudomonadati</taxon>
        <taxon>Pseudomonadota</taxon>
        <taxon>Betaproteobacteria</taxon>
        <taxon>Burkholderiales</taxon>
        <taxon>Oxalobacteraceae</taxon>
        <taxon>Telluria group</taxon>
        <taxon>Duganella</taxon>
    </lineage>
</organism>
<dbReference type="PANTHER" id="PTHR43639">
    <property type="entry name" value="OXIDOREDUCTASE, SHORT-CHAIN DEHYDROGENASE/REDUCTASE FAMILY (AFU_ORTHOLOGUE AFUA_5G02870)"/>
    <property type="match status" value="1"/>
</dbReference>
<accession>A0A7X4GXV3</accession>
<dbReference type="SUPFAM" id="SSF51735">
    <property type="entry name" value="NAD(P)-binding Rossmann-fold domains"/>
    <property type="match status" value="1"/>
</dbReference>
<comment type="caution">
    <text evidence="3">The sequence shown here is derived from an EMBL/GenBank/DDBJ whole genome shotgun (WGS) entry which is preliminary data.</text>
</comment>
<name>A0A7X4GXV3_9BURK</name>